<reference evidence="1" key="1">
    <citation type="submission" date="2016-07" db="EMBL/GenBank/DDBJ databases">
        <title>De novo transcriptome assembly of four accessions of the metal hyperaccumulator plant Noccaea caerulescens.</title>
        <authorList>
            <person name="Blande D."/>
            <person name="Halimaa P."/>
            <person name="Tervahauta A.I."/>
            <person name="Aarts M.G."/>
            <person name="Karenlampi S.O."/>
        </authorList>
    </citation>
    <scope>NUCLEOTIDE SEQUENCE</scope>
</reference>
<gene>
    <name evidence="1" type="ORF">LC_TR1277_c1_g1_i1_g.4275</name>
</gene>
<proteinExistence type="predicted"/>
<evidence type="ECO:0000313" key="1">
    <source>
        <dbReference type="EMBL" id="JAU46228.1"/>
    </source>
</evidence>
<dbReference type="EMBL" id="GEVK01006604">
    <property type="protein sequence ID" value="JAU46228.1"/>
    <property type="molecule type" value="Transcribed_RNA"/>
</dbReference>
<organism evidence="1">
    <name type="scientific">Noccaea caerulescens</name>
    <name type="common">Alpine penny-cress</name>
    <name type="synonym">Thlaspi caerulescens</name>
    <dbReference type="NCBI Taxonomy" id="107243"/>
    <lineage>
        <taxon>Eukaryota</taxon>
        <taxon>Viridiplantae</taxon>
        <taxon>Streptophyta</taxon>
        <taxon>Embryophyta</taxon>
        <taxon>Tracheophyta</taxon>
        <taxon>Spermatophyta</taxon>
        <taxon>Magnoliopsida</taxon>
        <taxon>eudicotyledons</taxon>
        <taxon>Gunneridae</taxon>
        <taxon>Pentapetalae</taxon>
        <taxon>rosids</taxon>
        <taxon>malvids</taxon>
        <taxon>Brassicales</taxon>
        <taxon>Brassicaceae</taxon>
        <taxon>Coluteocarpeae</taxon>
        <taxon>Noccaea</taxon>
    </lineage>
</organism>
<sequence length="98" mass="11307">MDAELLKRLYEQGTEPQVDKINNSCKTSILDFLSAKMPDEYNAVKRDPVFAPVFAIHENHIGFSATLVHSMMSRQLLTAKKHELWFVFARRPSGFFFT</sequence>
<name>A0A1J3FWN9_NOCCA</name>
<accession>A0A1J3FWN9</accession>
<dbReference type="AlphaFoldDB" id="A0A1J3FWN9"/>
<protein>
    <recommendedName>
        <fullName evidence="2">DUF1985 domain-containing protein</fullName>
    </recommendedName>
</protein>
<evidence type="ECO:0008006" key="2">
    <source>
        <dbReference type="Google" id="ProtNLM"/>
    </source>
</evidence>